<comment type="function">
    <text evidence="2 9 11">Excises uracil residues from the DNA which can arise as a result of misincorporation of dUMP residues by DNA polymerase or due to deamination of cytosine.</text>
</comment>
<dbReference type="NCBIfam" id="NF003591">
    <property type="entry name" value="PRK05254.1-4"/>
    <property type="match status" value="1"/>
</dbReference>
<evidence type="ECO:0000256" key="4">
    <source>
        <dbReference type="ARBA" id="ARBA00012030"/>
    </source>
</evidence>
<dbReference type="KEGG" id="arac:E0W69_019950"/>
<dbReference type="NCBIfam" id="NF003588">
    <property type="entry name" value="PRK05254.1-1"/>
    <property type="match status" value="1"/>
</dbReference>
<comment type="catalytic activity">
    <reaction evidence="1 9 11">
        <text>Hydrolyzes single-stranded DNA or mismatched double-stranded DNA and polynucleotides, releasing free uracil.</text>
        <dbReference type="EC" id="3.2.2.27"/>
    </reaction>
</comment>
<comment type="subcellular location">
    <subcellularLocation>
        <location evidence="9">Cytoplasm</location>
    </subcellularLocation>
</comment>
<keyword evidence="6 9" id="KW-0227">DNA damage</keyword>
<sequence length="224" mass="24945">MNVQMESSWKNVLKVEFEKPYFKNIVQFLKTEKEQHKIIYPKGNLIFNAFNQTPFDQVKVVIIGQDPYHGPDQAMGLCFSVAKGIPTPPSLVNMYKELNTDIGMNIPKTGDLTSWAQQGVFMLNATLTVRAGEANSHAQIGWGNFTDAVIKKISDEKSGVVFLLWGKFAQSKAAMIDASKHHILKSAHPSPLSAYNGFFGCKHFSKTNQLLALQGKEAIDWNPA</sequence>
<feature type="active site" description="Proton acceptor" evidence="9 10">
    <location>
        <position position="66"/>
    </location>
</feature>
<dbReference type="GO" id="GO:0004844">
    <property type="term" value="F:uracil DNA N-glycosylase activity"/>
    <property type="evidence" value="ECO:0007669"/>
    <property type="project" value="UniProtKB-UniRule"/>
</dbReference>
<dbReference type="InterPro" id="IPR036895">
    <property type="entry name" value="Uracil-DNA_glycosylase-like_sf"/>
</dbReference>
<name>A0A5P2GGE4_9BACT</name>
<dbReference type="RefSeq" id="WP_131331804.1">
    <property type="nucleotide sequence ID" value="NZ_CP044016.1"/>
</dbReference>
<comment type="similarity">
    <text evidence="3 9 11">Belongs to the uracil-DNA glycosylase (UDG) superfamily. UNG family.</text>
</comment>
<dbReference type="AlphaFoldDB" id="A0A5P2GGE4"/>
<dbReference type="PANTHER" id="PTHR11264:SF0">
    <property type="entry name" value="URACIL-DNA GLYCOSYLASE"/>
    <property type="match status" value="1"/>
</dbReference>
<dbReference type="FunFam" id="3.40.470.10:FF:000001">
    <property type="entry name" value="Uracil-DNA glycosylase"/>
    <property type="match status" value="1"/>
</dbReference>
<gene>
    <name evidence="9" type="primary">ung</name>
    <name evidence="13" type="ORF">E0W69_019950</name>
</gene>
<dbReference type="Proteomes" id="UP000292424">
    <property type="component" value="Chromosome"/>
</dbReference>
<keyword evidence="7 9" id="KW-0378">Hydrolase</keyword>
<evidence type="ECO:0000256" key="3">
    <source>
        <dbReference type="ARBA" id="ARBA00008184"/>
    </source>
</evidence>
<evidence type="ECO:0000256" key="9">
    <source>
        <dbReference type="HAMAP-Rule" id="MF_00148"/>
    </source>
</evidence>
<evidence type="ECO:0000256" key="6">
    <source>
        <dbReference type="ARBA" id="ARBA00022763"/>
    </source>
</evidence>
<dbReference type="InterPro" id="IPR002043">
    <property type="entry name" value="UDG_fam1"/>
</dbReference>
<evidence type="ECO:0000256" key="11">
    <source>
        <dbReference type="RuleBase" id="RU003780"/>
    </source>
</evidence>
<dbReference type="HAMAP" id="MF_00148">
    <property type="entry name" value="UDG"/>
    <property type="match status" value="1"/>
</dbReference>
<keyword evidence="9" id="KW-0963">Cytoplasm</keyword>
<evidence type="ECO:0000313" key="14">
    <source>
        <dbReference type="Proteomes" id="UP000292424"/>
    </source>
</evidence>
<evidence type="ECO:0000256" key="8">
    <source>
        <dbReference type="ARBA" id="ARBA00023204"/>
    </source>
</evidence>
<dbReference type="SUPFAM" id="SSF52141">
    <property type="entry name" value="Uracil-DNA glycosylase-like"/>
    <property type="match status" value="1"/>
</dbReference>
<accession>A0A5P2GGE4</accession>
<dbReference type="Pfam" id="PF03167">
    <property type="entry name" value="UDG"/>
    <property type="match status" value="1"/>
</dbReference>
<dbReference type="InterPro" id="IPR005122">
    <property type="entry name" value="Uracil-DNA_glycosylase-like"/>
</dbReference>
<evidence type="ECO:0000256" key="5">
    <source>
        <dbReference type="ARBA" id="ARBA00018429"/>
    </source>
</evidence>
<dbReference type="CDD" id="cd10027">
    <property type="entry name" value="UDG-F1-like"/>
    <property type="match status" value="1"/>
</dbReference>
<keyword evidence="8 9" id="KW-0234">DNA repair</keyword>
<keyword evidence="14" id="KW-1185">Reference proteome</keyword>
<dbReference type="PROSITE" id="PS00130">
    <property type="entry name" value="U_DNA_GLYCOSYLASE"/>
    <property type="match status" value="1"/>
</dbReference>
<evidence type="ECO:0000256" key="1">
    <source>
        <dbReference type="ARBA" id="ARBA00001400"/>
    </source>
</evidence>
<dbReference type="NCBIfam" id="NF003589">
    <property type="entry name" value="PRK05254.1-2"/>
    <property type="match status" value="1"/>
</dbReference>
<reference evidence="13 14" key="1">
    <citation type="submission" date="2019-09" db="EMBL/GenBank/DDBJ databases">
        <title>Complete genome sequence of Arachidicoccus sp. B3-10 isolated from apple orchard soil.</title>
        <authorList>
            <person name="Kim H.S."/>
            <person name="Han K.-I."/>
            <person name="Suh M.K."/>
            <person name="Lee K.C."/>
            <person name="Eom M.K."/>
            <person name="Kim J.-S."/>
            <person name="Kang S.W."/>
            <person name="Sin Y."/>
            <person name="Lee J.-S."/>
        </authorList>
    </citation>
    <scope>NUCLEOTIDE SEQUENCE [LARGE SCALE GENOMIC DNA]</scope>
    <source>
        <strain evidence="13 14">B3-10</strain>
    </source>
</reference>
<dbReference type="InterPro" id="IPR018085">
    <property type="entry name" value="Ura-DNA_Glyclase_AS"/>
</dbReference>
<evidence type="ECO:0000259" key="12">
    <source>
        <dbReference type="SMART" id="SM00986"/>
    </source>
</evidence>
<protein>
    <recommendedName>
        <fullName evidence="5 9">Uracil-DNA glycosylase</fullName>
        <shortName evidence="9">UDG</shortName>
        <ecNumber evidence="4 9">3.2.2.27</ecNumber>
    </recommendedName>
</protein>
<dbReference type="NCBIfam" id="NF003592">
    <property type="entry name" value="PRK05254.1-5"/>
    <property type="match status" value="1"/>
</dbReference>
<evidence type="ECO:0000256" key="2">
    <source>
        <dbReference type="ARBA" id="ARBA00002631"/>
    </source>
</evidence>
<dbReference type="EC" id="3.2.2.27" evidence="4 9"/>
<dbReference type="SMART" id="SM00987">
    <property type="entry name" value="UreE_C"/>
    <property type="match status" value="1"/>
</dbReference>
<dbReference type="Gene3D" id="3.40.470.10">
    <property type="entry name" value="Uracil-DNA glycosylase-like domain"/>
    <property type="match status" value="1"/>
</dbReference>
<dbReference type="NCBIfam" id="TIGR00628">
    <property type="entry name" value="ung"/>
    <property type="match status" value="1"/>
</dbReference>
<dbReference type="EMBL" id="CP044016">
    <property type="protein sequence ID" value="QES90821.1"/>
    <property type="molecule type" value="Genomic_DNA"/>
</dbReference>
<feature type="domain" description="Uracil-DNA glycosylase-like" evidence="12">
    <location>
        <begin position="51"/>
        <end position="211"/>
    </location>
</feature>
<dbReference type="GO" id="GO:0097510">
    <property type="term" value="P:base-excision repair, AP site formation via deaminated base removal"/>
    <property type="evidence" value="ECO:0007669"/>
    <property type="project" value="TreeGrafter"/>
</dbReference>
<dbReference type="GO" id="GO:0005737">
    <property type="term" value="C:cytoplasm"/>
    <property type="evidence" value="ECO:0007669"/>
    <property type="project" value="UniProtKB-SubCell"/>
</dbReference>
<evidence type="ECO:0000313" key="13">
    <source>
        <dbReference type="EMBL" id="QES90821.1"/>
    </source>
</evidence>
<organism evidence="13 14">
    <name type="scientific">Rhizosphaericola mali</name>
    <dbReference type="NCBI Taxonomy" id="2545455"/>
    <lineage>
        <taxon>Bacteria</taxon>
        <taxon>Pseudomonadati</taxon>
        <taxon>Bacteroidota</taxon>
        <taxon>Chitinophagia</taxon>
        <taxon>Chitinophagales</taxon>
        <taxon>Chitinophagaceae</taxon>
        <taxon>Rhizosphaericola</taxon>
    </lineage>
</organism>
<dbReference type="OrthoDB" id="9804372at2"/>
<proteinExistence type="inferred from homology"/>
<evidence type="ECO:0000256" key="10">
    <source>
        <dbReference type="PROSITE-ProRule" id="PRU10072"/>
    </source>
</evidence>
<keyword evidence="13" id="KW-0326">Glycosidase</keyword>
<dbReference type="SMART" id="SM00986">
    <property type="entry name" value="UDG"/>
    <property type="match status" value="1"/>
</dbReference>
<evidence type="ECO:0000256" key="7">
    <source>
        <dbReference type="ARBA" id="ARBA00022801"/>
    </source>
</evidence>
<dbReference type="PANTHER" id="PTHR11264">
    <property type="entry name" value="URACIL-DNA GLYCOSYLASE"/>
    <property type="match status" value="1"/>
</dbReference>